<evidence type="ECO:0000256" key="1">
    <source>
        <dbReference type="PROSITE-ProRule" id="PRU00169"/>
    </source>
</evidence>
<evidence type="ECO:0000313" key="4">
    <source>
        <dbReference type="EMBL" id="MFC6092625.1"/>
    </source>
</evidence>
<dbReference type="PANTHER" id="PTHR45526">
    <property type="entry name" value="TRANSCRIPTIONAL REGULATORY PROTEIN DPIA"/>
    <property type="match status" value="1"/>
</dbReference>
<dbReference type="SUPFAM" id="SSF52172">
    <property type="entry name" value="CheY-like"/>
    <property type="match status" value="1"/>
</dbReference>
<evidence type="ECO:0000256" key="2">
    <source>
        <dbReference type="SAM" id="MobiDB-lite"/>
    </source>
</evidence>
<name>A0ABW1PB51_9PSEU</name>
<sequence length="238" mass="26289">MTVPRSTNTGERARVLAVGGTDDLLTFLWTVEALQELEIAGVVRADAGAPDVMRALRPDIALVYCETDAEEQVLELLGRMREDGRHRCDVLLIVTRPRPELVLAVARSGVFSCLVAPVEPQTLRNLMEAWLVRWRLKREAPEHLPEDLLDDRPADPGPRDEPRPSTTSTLGLVATALRDNPGPLSASEVGELCKLSAVASRRYLKQLVDRGSAVMTVQYGKTGRPRHLYGWAAHLMRG</sequence>
<dbReference type="EMBL" id="JBHSQO010000031">
    <property type="protein sequence ID" value="MFC6092625.1"/>
    <property type="molecule type" value="Genomic_DNA"/>
</dbReference>
<comment type="caution">
    <text evidence="1">Lacks conserved residue(s) required for the propagation of feature annotation.</text>
</comment>
<dbReference type="Gene3D" id="3.40.50.2300">
    <property type="match status" value="1"/>
</dbReference>
<dbReference type="Proteomes" id="UP001596220">
    <property type="component" value="Unassembled WGS sequence"/>
</dbReference>
<proteinExistence type="predicted"/>
<evidence type="ECO:0000313" key="5">
    <source>
        <dbReference type="Proteomes" id="UP001596220"/>
    </source>
</evidence>
<reference evidence="5" key="1">
    <citation type="journal article" date="2019" name="Int. J. Syst. Evol. Microbiol.">
        <title>The Global Catalogue of Microorganisms (GCM) 10K type strain sequencing project: providing services to taxonomists for standard genome sequencing and annotation.</title>
        <authorList>
            <consortium name="The Broad Institute Genomics Platform"/>
            <consortium name="The Broad Institute Genome Sequencing Center for Infectious Disease"/>
            <person name="Wu L."/>
            <person name="Ma J."/>
        </authorList>
    </citation>
    <scope>NUCLEOTIDE SEQUENCE [LARGE SCALE GENOMIC DNA]</scope>
    <source>
        <strain evidence="5">CGMCC 4.7246</strain>
    </source>
</reference>
<gene>
    <name evidence="4" type="ORF">ACFP3R_25400</name>
</gene>
<feature type="region of interest" description="Disordered" evidence="2">
    <location>
        <begin position="145"/>
        <end position="169"/>
    </location>
</feature>
<accession>A0ABW1PB51</accession>
<dbReference type="InterPro" id="IPR001789">
    <property type="entry name" value="Sig_transdc_resp-reg_receiver"/>
</dbReference>
<dbReference type="RefSeq" id="WP_380639012.1">
    <property type="nucleotide sequence ID" value="NZ_JBHSQO010000031.1"/>
</dbReference>
<dbReference type="InterPro" id="IPR011006">
    <property type="entry name" value="CheY-like_superfamily"/>
</dbReference>
<dbReference type="InterPro" id="IPR051271">
    <property type="entry name" value="2C-system_Tx_regulators"/>
</dbReference>
<evidence type="ECO:0000259" key="3">
    <source>
        <dbReference type="PROSITE" id="PS50110"/>
    </source>
</evidence>
<comment type="caution">
    <text evidence="4">The sequence shown here is derived from an EMBL/GenBank/DDBJ whole genome shotgun (WGS) entry which is preliminary data.</text>
</comment>
<feature type="domain" description="Response regulatory" evidence="3">
    <location>
        <begin position="14"/>
        <end position="131"/>
    </location>
</feature>
<organism evidence="4 5">
    <name type="scientific">Saccharothrix lopnurensis</name>
    <dbReference type="NCBI Taxonomy" id="1670621"/>
    <lineage>
        <taxon>Bacteria</taxon>
        <taxon>Bacillati</taxon>
        <taxon>Actinomycetota</taxon>
        <taxon>Actinomycetes</taxon>
        <taxon>Pseudonocardiales</taxon>
        <taxon>Pseudonocardiaceae</taxon>
        <taxon>Saccharothrix</taxon>
    </lineage>
</organism>
<keyword evidence="5" id="KW-1185">Reference proteome</keyword>
<dbReference type="PANTHER" id="PTHR45526:SF1">
    <property type="entry name" value="TRANSCRIPTIONAL REGULATORY PROTEIN DCUR-RELATED"/>
    <property type="match status" value="1"/>
</dbReference>
<protein>
    <recommendedName>
        <fullName evidence="3">Response regulatory domain-containing protein</fullName>
    </recommendedName>
</protein>
<feature type="compositionally biased region" description="Basic and acidic residues" evidence="2">
    <location>
        <begin position="145"/>
        <end position="163"/>
    </location>
</feature>
<dbReference type="PROSITE" id="PS50110">
    <property type="entry name" value="RESPONSE_REGULATORY"/>
    <property type="match status" value="1"/>
</dbReference>